<evidence type="ECO:0000313" key="2">
    <source>
        <dbReference type="Ensembl" id="ENSLBEP00000026474.1"/>
    </source>
</evidence>
<evidence type="ECO:0000256" key="1">
    <source>
        <dbReference type="ARBA" id="ARBA00009024"/>
    </source>
</evidence>
<dbReference type="InParanoid" id="A0A3Q3G4D5"/>
<protein>
    <submittedName>
        <fullName evidence="2">Plac8 onzin related protein 2</fullName>
    </submittedName>
</protein>
<dbReference type="OrthoDB" id="1045822at2759"/>
<evidence type="ECO:0000313" key="3">
    <source>
        <dbReference type="Proteomes" id="UP000261660"/>
    </source>
</evidence>
<reference evidence="2" key="1">
    <citation type="submission" date="2025-08" db="UniProtKB">
        <authorList>
            <consortium name="Ensembl"/>
        </authorList>
    </citation>
    <scope>IDENTIFICATION</scope>
</reference>
<dbReference type="Ensembl" id="ENSLBET00000027772.1">
    <property type="protein sequence ID" value="ENSLBEP00000026474.1"/>
    <property type="gene ID" value="ENSLBEG00000020162.1"/>
</dbReference>
<dbReference type="GeneTree" id="ENSGT00940000163701"/>
<reference evidence="2" key="2">
    <citation type="submission" date="2025-09" db="UniProtKB">
        <authorList>
            <consortium name="Ensembl"/>
        </authorList>
    </citation>
    <scope>IDENTIFICATION</scope>
</reference>
<dbReference type="FunCoup" id="A0A3Q3G4D5">
    <property type="interactions" value="3"/>
</dbReference>
<dbReference type="InterPro" id="IPR006461">
    <property type="entry name" value="PLAC_motif_containing"/>
</dbReference>
<comment type="similarity">
    <text evidence="1">Belongs to the cornifelin family.</text>
</comment>
<dbReference type="NCBIfam" id="TIGR01571">
    <property type="entry name" value="A_thal_Cys_rich"/>
    <property type="match status" value="1"/>
</dbReference>
<keyword evidence="3" id="KW-1185">Reference proteome</keyword>
<dbReference type="GeneID" id="110005321"/>
<proteinExistence type="inferred from homology"/>
<dbReference type="Proteomes" id="UP000261660">
    <property type="component" value="Unplaced"/>
</dbReference>
<dbReference type="Pfam" id="PF04749">
    <property type="entry name" value="PLAC8"/>
    <property type="match status" value="1"/>
</dbReference>
<organism evidence="2 3">
    <name type="scientific">Labrus bergylta</name>
    <name type="common">ballan wrasse</name>
    <dbReference type="NCBI Taxonomy" id="56723"/>
    <lineage>
        <taxon>Eukaryota</taxon>
        <taxon>Metazoa</taxon>
        <taxon>Chordata</taxon>
        <taxon>Craniata</taxon>
        <taxon>Vertebrata</taxon>
        <taxon>Euteleostomi</taxon>
        <taxon>Actinopterygii</taxon>
        <taxon>Neopterygii</taxon>
        <taxon>Teleostei</taxon>
        <taxon>Neoteleostei</taxon>
        <taxon>Acanthomorphata</taxon>
        <taxon>Eupercaria</taxon>
        <taxon>Labriformes</taxon>
        <taxon>Labridae</taxon>
        <taxon>Labrus</taxon>
    </lineage>
</organism>
<dbReference type="STRING" id="56723.ENSLBEP00000026474"/>
<dbReference type="RefSeq" id="XP_020516343.1">
    <property type="nucleotide sequence ID" value="XM_020660687.3"/>
</dbReference>
<dbReference type="AlphaFoldDB" id="A0A3Q3G4D5"/>
<dbReference type="PANTHER" id="PTHR15907">
    <property type="entry name" value="DUF614 FAMILY PROTEIN-RELATED"/>
    <property type="match status" value="1"/>
</dbReference>
<sequence>MTSKVIINQPQHVMDKKESDQWESGICDCCDDVPQCCFAFWCFPCFTCKTSREYGQPLCLPLLEFLFGGLIGPISMSMRVSMRERYGIKDTMCRDCLYSTFCIPCSWCQMSREIKRRKIQVLLVSAKNT</sequence>
<name>A0A3Q3G4D5_9LABR</name>
<accession>A0A3Q3G4D5</accession>